<dbReference type="AlphaFoldDB" id="A0A2L2XJY7"/>
<evidence type="ECO:0000313" key="1">
    <source>
        <dbReference type="EMBL" id="GBF34231.1"/>
    </source>
</evidence>
<reference evidence="2" key="1">
    <citation type="submission" date="2018-02" db="EMBL/GenBank/DDBJ databases">
        <title>Genome sequence of Desulfocucumis palustris strain NAW-5.</title>
        <authorList>
            <person name="Watanabe M."/>
            <person name="Kojima H."/>
            <person name="Fukui M."/>
        </authorList>
    </citation>
    <scope>NUCLEOTIDE SEQUENCE [LARGE SCALE GENOMIC DNA]</scope>
    <source>
        <strain evidence="2">NAW-5</strain>
    </source>
</reference>
<sequence length="44" mass="5191">MLEVAKNRLAQEQISEFLGKMQKLGFDPKEILRVIQNMVKEMKK</sequence>
<evidence type="ECO:0000313" key="2">
    <source>
        <dbReference type="Proteomes" id="UP000239549"/>
    </source>
</evidence>
<gene>
    <name evidence="1" type="ORF">DCCM_3343</name>
</gene>
<dbReference type="EMBL" id="BFAV01000130">
    <property type="protein sequence ID" value="GBF34231.1"/>
    <property type="molecule type" value="Genomic_DNA"/>
</dbReference>
<keyword evidence="2" id="KW-1185">Reference proteome</keyword>
<protein>
    <submittedName>
        <fullName evidence="1">Uncharacterized protein</fullName>
    </submittedName>
</protein>
<accession>A0A2L2XJY7</accession>
<name>A0A2L2XJY7_9FIRM</name>
<proteinExistence type="predicted"/>
<dbReference type="Proteomes" id="UP000239549">
    <property type="component" value="Unassembled WGS sequence"/>
</dbReference>
<comment type="caution">
    <text evidence="1">The sequence shown here is derived from an EMBL/GenBank/DDBJ whole genome shotgun (WGS) entry which is preliminary data.</text>
</comment>
<organism evidence="1 2">
    <name type="scientific">Desulfocucumis palustris</name>
    <dbReference type="NCBI Taxonomy" id="1898651"/>
    <lineage>
        <taxon>Bacteria</taxon>
        <taxon>Bacillati</taxon>
        <taxon>Bacillota</taxon>
        <taxon>Clostridia</taxon>
        <taxon>Eubacteriales</taxon>
        <taxon>Desulfocucumaceae</taxon>
        <taxon>Desulfocucumis</taxon>
    </lineage>
</organism>